<name>A0ABV9NV80_9BACI</name>
<dbReference type="InterPro" id="IPR000182">
    <property type="entry name" value="GNAT_dom"/>
</dbReference>
<dbReference type="Proteomes" id="UP001595896">
    <property type="component" value="Unassembled WGS sequence"/>
</dbReference>
<dbReference type="SUPFAM" id="SSF55729">
    <property type="entry name" value="Acyl-CoA N-acyltransferases (Nat)"/>
    <property type="match status" value="1"/>
</dbReference>
<organism evidence="2 3">
    <name type="scientific">Bacillus daqingensis</name>
    <dbReference type="NCBI Taxonomy" id="872396"/>
    <lineage>
        <taxon>Bacteria</taxon>
        <taxon>Bacillati</taxon>
        <taxon>Bacillota</taxon>
        <taxon>Bacilli</taxon>
        <taxon>Bacillales</taxon>
        <taxon>Bacillaceae</taxon>
        <taxon>Bacillus</taxon>
    </lineage>
</organism>
<evidence type="ECO:0000313" key="3">
    <source>
        <dbReference type="Proteomes" id="UP001595896"/>
    </source>
</evidence>
<dbReference type="EC" id="2.3.-.-" evidence="2"/>
<feature type="domain" description="N-acetyltransferase" evidence="1">
    <location>
        <begin position="7"/>
        <end position="164"/>
    </location>
</feature>
<keyword evidence="2" id="KW-0808">Transferase</keyword>
<dbReference type="Gene3D" id="3.40.630.30">
    <property type="match status" value="1"/>
</dbReference>
<keyword evidence="2" id="KW-0012">Acyltransferase</keyword>
<dbReference type="PROSITE" id="PS51186">
    <property type="entry name" value="GNAT"/>
    <property type="match status" value="1"/>
</dbReference>
<dbReference type="PANTHER" id="PTHR43415">
    <property type="entry name" value="SPERMIDINE N(1)-ACETYLTRANSFERASE"/>
    <property type="match status" value="1"/>
</dbReference>
<keyword evidence="3" id="KW-1185">Reference proteome</keyword>
<proteinExistence type="predicted"/>
<reference evidence="3" key="1">
    <citation type="journal article" date="2019" name="Int. J. Syst. Evol. Microbiol.">
        <title>The Global Catalogue of Microorganisms (GCM) 10K type strain sequencing project: providing services to taxonomists for standard genome sequencing and annotation.</title>
        <authorList>
            <consortium name="The Broad Institute Genomics Platform"/>
            <consortium name="The Broad Institute Genome Sequencing Center for Infectious Disease"/>
            <person name="Wu L."/>
            <person name="Ma J."/>
        </authorList>
    </citation>
    <scope>NUCLEOTIDE SEQUENCE [LARGE SCALE GENOMIC DNA]</scope>
    <source>
        <strain evidence="3">JCM 12165</strain>
    </source>
</reference>
<dbReference type="InterPro" id="IPR016181">
    <property type="entry name" value="Acyl_CoA_acyltransferase"/>
</dbReference>
<evidence type="ECO:0000313" key="2">
    <source>
        <dbReference type="EMBL" id="MFC4737292.1"/>
    </source>
</evidence>
<dbReference type="GO" id="GO:0016746">
    <property type="term" value="F:acyltransferase activity"/>
    <property type="evidence" value="ECO:0007669"/>
    <property type="project" value="UniProtKB-KW"/>
</dbReference>
<dbReference type="Pfam" id="PF00583">
    <property type="entry name" value="Acetyltransf_1"/>
    <property type="match status" value="1"/>
</dbReference>
<sequence length="175" mass="20049">MKSADTLTIRPFTAEDDATLISWITSPEMLVQWAGTTFSFPLTSLQLEEYRKEPDSIIWSAEKEGRLIGHLALRKIDHTHNSARIGKVIVGVPEERGRGYAGQMVSHALSTAFEDLQLHRVSLGVFDFNAAAIHAYRKLGFHYEGTYRDFRKVGDTYWNLIEMSMLEDEWRERNA</sequence>
<evidence type="ECO:0000259" key="1">
    <source>
        <dbReference type="PROSITE" id="PS51186"/>
    </source>
</evidence>
<accession>A0ABV9NV80</accession>
<gene>
    <name evidence="2" type="ORF">ACFO4L_11890</name>
</gene>
<dbReference type="EMBL" id="JBHSGK010000013">
    <property type="protein sequence ID" value="MFC4737292.1"/>
    <property type="molecule type" value="Genomic_DNA"/>
</dbReference>
<dbReference type="RefSeq" id="WP_377909894.1">
    <property type="nucleotide sequence ID" value="NZ_JBHSGK010000013.1"/>
</dbReference>
<dbReference type="PANTHER" id="PTHR43415:SF5">
    <property type="entry name" value="ACETYLTRANSFERASE"/>
    <property type="match status" value="1"/>
</dbReference>
<protein>
    <submittedName>
        <fullName evidence="2">GNAT family N-acetyltransferase</fullName>
        <ecNumber evidence="2">2.3.-.-</ecNumber>
    </submittedName>
</protein>
<dbReference type="CDD" id="cd04301">
    <property type="entry name" value="NAT_SF"/>
    <property type="match status" value="1"/>
</dbReference>
<comment type="caution">
    <text evidence="2">The sequence shown here is derived from an EMBL/GenBank/DDBJ whole genome shotgun (WGS) entry which is preliminary data.</text>
</comment>